<feature type="compositionally biased region" description="Pro residues" evidence="1">
    <location>
        <begin position="27"/>
        <end position="44"/>
    </location>
</feature>
<organism evidence="2 3">
    <name type="scientific">Glonium stellatum</name>
    <dbReference type="NCBI Taxonomy" id="574774"/>
    <lineage>
        <taxon>Eukaryota</taxon>
        <taxon>Fungi</taxon>
        <taxon>Dikarya</taxon>
        <taxon>Ascomycota</taxon>
        <taxon>Pezizomycotina</taxon>
        <taxon>Dothideomycetes</taxon>
        <taxon>Pleosporomycetidae</taxon>
        <taxon>Gloniales</taxon>
        <taxon>Gloniaceae</taxon>
        <taxon>Glonium</taxon>
    </lineage>
</organism>
<reference evidence="2 3" key="1">
    <citation type="journal article" date="2016" name="Nat. Commun.">
        <title>Ectomycorrhizal ecology is imprinted in the genome of the dominant symbiotic fungus Cenococcum geophilum.</title>
        <authorList>
            <consortium name="DOE Joint Genome Institute"/>
            <person name="Peter M."/>
            <person name="Kohler A."/>
            <person name="Ohm R.A."/>
            <person name="Kuo A."/>
            <person name="Krutzmann J."/>
            <person name="Morin E."/>
            <person name="Arend M."/>
            <person name="Barry K.W."/>
            <person name="Binder M."/>
            <person name="Choi C."/>
            <person name="Clum A."/>
            <person name="Copeland A."/>
            <person name="Grisel N."/>
            <person name="Haridas S."/>
            <person name="Kipfer T."/>
            <person name="LaButti K."/>
            <person name="Lindquist E."/>
            <person name="Lipzen A."/>
            <person name="Maire R."/>
            <person name="Meier B."/>
            <person name="Mihaltcheva S."/>
            <person name="Molinier V."/>
            <person name="Murat C."/>
            <person name="Poggeler S."/>
            <person name="Quandt C.A."/>
            <person name="Sperisen C."/>
            <person name="Tritt A."/>
            <person name="Tisserant E."/>
            <person name="Crous P.W."/>
            <person name="Henrissat B."/>
            <person name="Nehls U."/>
            <person name="Egli S."/>
            <person name="Spatafora J.W."/>
            <person name="Grigoriev I.V."/>
            <person name="Martin F.M."/>
        </authorList>
    </citation>
    <scope>NUCLEOTIDE SEQUENCE [LARGE SCALE GENOMIC DNA]</scope>
    <source>
        <strain evidence="2 3">CBS 207.34</strain>
    </source>
</reference>
<name>A0A8E2F0T0_9PEZI</name>
<gene>
    <name evidence="2" type="ORF">AOQ84DRAFT_52374</name>
</gene>
<evidence type="ECO:0000313" key="2">
    <source>
        <dbReference type="EMBL" id="OCL07813.1"/>
    </source>
</evidence>
<keyword evidence="3" id="KW-1185">Reference proteome</keyword>
<feature type="region of interest" description="Disordered" evidence="1">
    <location>
        <begin position="1"/>
        <end position="81"/>
    </location>
</feature>
<proteinExistence type="predicted"/>
<sequence>MMHLGTKTATASGTAGHHPAGPSPITRHPPPTDRPPTAHLPPNYPSSHRAIEPVAKPSYSPNPIFLLLHNPPGRSPVMRWP</sequence>
<dbReference type="AlphaFoldDB" id="A0A8E2F0T0"/>
<evidence type="ECO:0000256" key="1">
    <source>
        <dbReference type="SAM" id="MobiDB-lite"/>
    </source>
</evidence>
<dbReference type="EMBL" id="KV749779">
    <property type="protein sequence ID" value="OCL07813.1"/>
    <property type="molecule type" value="Genomic_DNA"/>
</dbReference>
<protein>
    <submittedName>
        <fullName evidence="2">Uncharacterized protein</fullName>
    </submittedName>
</protein>
<evidence type="ECO:0000313" key="3">
    <source>
        <dbReference type="Proteomes" id="UP000250140"/>
    </source>
</evidence>
<accession>A0A8E2F0T0</accession>
<feature type="compositionally biased region" description="Low complexity" evidence="1">
    <location>
        <begin position="1"/>
        <end position="26"/>
    </location>
</feature>
<dbReference type="Proteomes" id="UP000250140">
    <property type="component" value="Unassembled WGS sequence"/>
</dbReference>